<sequence>MTKRTKRLRNELLDTTPEICTERARYFTESMKKTEGSPIVLRRAESFKEVLENMSLYIRKGELIVGNQASSPRSAPVFPEYSVEWIEDELNGEPYYFNERPNDDFNYTQKTENELREIIDYWKGKTVLKNLRNLISDEAKKAWDMGAIDEGWVSEGGLGNILPDYELVLENGLNGYIKKAENELSKLDLKEPGAAKKKWFLDSVIKTNKAVISFAHRFADKLEKLSSEVNDELRKSELLEMAENCRVVPADKPKNFWQAVQAVWFVHLAIQIESNGHAISLGRFDQYLYPYYKADLKAGRITAEKAQEIIESFFIKANEVNKLRPWGGAKFFPGYHMAENLAIGGQTIDGKDAVNELTYLILNATEEMGLPKPSVSLKWFEGTDQEFMHRALEVVDNHSGGQPALYNDPGVMRMLKNMGIANDDLYNWAPVGCIEASIPGKWDFAAKGAWINTAKIFELTINNGRDPESGIQILAGDGKLSDFKNMNEIMKAFKKQLHYYMDLAVAVEHLNDEVHKQNDINAFRSSLIEDCIGRAKSLIEGGSIYSADGGPTVGAMSAGDSLAAIETAVFDNKWITLEELEHALASNFEDLTTTPTGPEIQELLKNKTPKFGNDNDKADKWTVEINDFMGSTMHNEYKNSRYGKGPVPGTYALSQSSVTGNVAFGNFVGALPNGRKAKQPINNGVSPSTGAERNGAVATINSVSKLPSIWFQKGAIFNIRLSPSTLKTAEGKKRVYALVKTLFENKQYHVQFNVVGTETLLDAQKNPENYRDLMVRVAGYSAFFAPLNEDLQEDIIQRTKFDEATA</sequence>
<dbReference type="STRING" id="1293054.HSACCH_00777"/>
<dbReference type="EMBL" id="CAUI01000005">
    <property type="protein sequence ID" value="CCU78637.1"/>
    <property type="molecule type" value="Genomic_DNA"/>
</dbReference>
<dbReference type="GO" id="GO:0016829">
    <property type="term" value="F:lyase activity"/>
    <property type="evidence" value="ECO:0007669"/>
    <property type="project" value="UniProtKB-KW"/>
</dbReference>
<dbReference type="OrthoDB" id="9803969at2"/>
<keyword evidence="7" id="KW-1185">Reference proteome</keyword>
<keyword evidence="1 3" id="KW-0556">Organic radical</keyword>
<dbReference type="NCBIfam" id="TIGR01774">
    <property type="entry name" value="PFL2-3"/>
    <property type="match status" value="1"/>
</dbReference>
<dbReference type="PANTHER" id="PTHR43641">
    <property type="entry name" value="FORMATE ACETYLTRANSFERASE 3-RELATED"/>
    <property type="match status" value="1"/>
</dbReference>
<keyword evidence="2 6" id="KW-0456">Lyase</keyword>
<keyword evidence="6" id="KW-0012">Acyltransferase</keyword>
<name>M5DYF9_9FIRM</name>
<evidence type="ECO:0000256" key="2">
    <source>
        <dbReference type="ARBA" id="ARBA00023239"/>
    </source>
</evidence>
<evidence type="ECO:0000313" key="7">
    <source>
        <dbReference type="Proteomes" id="UP000012063"/>
    </source>
</evidence>
<accession>M5DYF9</accession>
<evidence type="ECO:0000256" key="1">
    <source>
        <dbReference type="ARBA" id="ARBA00022818"/>
    </source>
</evidence>
<protein>
    <submittedName>
        <fullName evidence="6">Pyruvate formate-lyase</fullName>
        <ecNumber evidence="6">2.3.1.54</ecNumber>
    </submittedName>
</protein>
<dbReference type="GO" id="GO:0005829">
    <property type="term" value="C:cytosol"/>
    <property type="evidence" value="ECO:0007669"/>
    <property type="project" value="TreeGrafter"/>
</dbReference>
<organism evidence="6 7">
    <name type="scientific">Halanaerobium saccharolyticum subsp. saccharolyticum DSM 6643</name>
    <dbReference type="NCBI Taxonomy" id="1293054"/>
    <lineage>
        <taxon>Bacteria</taxon>
        <taxon>Bacillati</taxon>
        <taxon>Bacillota</taxon>
        <taxon>Clostridia</taxon>
        <taxon>Halanaerobiales</taxon>
        <taxon>Halanaerobiaceae</taxon>
        <taxon>Halanaerobium</taxon>
    </lineage>
</organism>
<dbReference type="PROSITE" id="PS51554">
    <property type="entry name" value="PFL"/>
    <property type="match status" value="1"/>
</dbReference>
<dbReference type="Pfam" id="PF01228">
    <property type="entry name" value="Gly_radical"/>
    <property type="match status" value="1"/>
</dbReference>
<dbReference type="PANTHER" id="PTHR43641:SF2">
    <property type="entry name" value="DEHYDRATASE YBIW-RELATED"/>
    <property type="match status" value="1"/>
</dbReference>
<feature type="domain" description="Glycine radical" evidence="4">
    <location>
        <begin position="683"/>
        <end position="804"/>
    </location>
</feature>
<comment type="caution">
    <text evidence="6">The sequence shown here is derived from an EMBL/GenBank/DDBJ whole genome shotgun (WGS) entry which is preliminary data.</text>
</comment>
<dbReference type="EC" id="2.3.1.54" evidence="6"/>
<keyword evidence="6" id="KW-0670">Pyruvate</keyword>
<dbReference type="InterPro" id="IPR051215">
    <property type="entry name" value="GRE"/>
</dbReference>
<dbReference type="GO" id="GO:0008861">
    <property type="term" value="F:formate C-acetyltransferase activity"/>
    <property type="evidence" value="ECO:0007669"/>
    <property type="project" value="UniProtKB-EC"/>
</dbReference>
<dbReference type="SUPFAM" id="SSF51998">
    <property type="entry name" value="PFL-like glycyl radical enzymes"/>
    <property type="match status" value="1"/>
</dbReference>
<dbReference type="RefSeq" id="WP_005487993.1">
    <property type="nucleotide sequence ID" value="NZ_CAUI01000005.1"/>
</dbReference>
<dbReference type="Gene3D" id="3.20.70.20">
    <property type="match status" value="1"/>
</dbReference>
<dbReference type="Proteomes" id="UP000012063">
    <property type="component" value="Unassembled WGS sequence"/>
</dbReference>
<evidence type="ECO:0000313" key="6">
    <source>
        <dbReference type="EMBL" id="CCU78637.1"/>
    </source>
</evidence>
<dbReference type="InterPro" id="IPR001150">
    <property type="entry name" value="Gly_radical"/>
</dbReference>
<evidence type="ECO:0000259" key="4">
    <source>
        <dbReference type="PROSITE" id="PS51149"/>
    </source>
</evidence>
<proteinExistence type="predicted"/>
<feature type="domain" description="PFL" evidence="5">
    <location>
        <begin position="3"/>
        <end position="676"/>
    </location>
</feature>
<evidence type="ECO:0000256" key="3">
    <source>
        <dbReference type="PROSITE-ProRule" id="PRU00493"/>
    </source>
</evidence>
<dbReference type="AlphaFoldDB" id="M5DYF9"/>
<gene>
    <name evidence="6" type="ORF">HSACCH_00777</name>
</gene>
<dbReference type="PROSITE" id="PS51149">
    <property type="entry name" value="GLY_RADICAL_2"/>
    <property type="match status" value="1"/>
</dbReference>
<dbReference type="eggNOG" id="COG1882">
    <property type="taxonomic scope" value="Bacteria"/>
</dbReference>
<reference evidence="7" key="1">
    <citation type="journal article" date="2013" name="Genome Announc.">
        <title>Genome Sequence of Halanaerobium saccharolyticum subsp. saccharolyticum Strain DSM 6643T, a Halophilic Hydrogen-Producing Bacterium.</title>
        <authorList>
            <person name="Kivisto A."/>
            <person name="Larjo A."/>
            <person name="Ciranna A."/>
            <person name="Santala V."/>
            <person name="Roos C."/>
            <person name="Karp M."/>
        </authorList>
    </citation>
    <scope>NUCLEOTIDE SEQUENCE [LARGE SCALE GENOMIC DNA]</scope>
    <source>
        <strain evidence="7">DSM 6643</strain>
    </source>
</reference>
<dbReference type="InterPro" id="IPR010098">
    <property type="entry name" value="PFL2/GDeHydtase_fam"/>
</dbReference>
<keyword evidence="6" id="KW-0808">Transferase</keyword>
<dbReference type="InterPro" id="IPR004184">
    <property type="entry name" value="PFL_dom"/>
</dbReference>
<dbReference type="Pfam" id="PF02901">
    <property type="entry name" value="PFL-like"/>
    <property type="match status" value="1"/>
</dbReference>
<feature type="modified residue" description="Glycine radical" evidence="3">
    <location>
        <position position="779"/>
    </location>
</feature>
<dbReference type="InParanoid" id="M5DYF9"/>
<evidence type="ECO:0000259" key="5">
    <source>
        <dbReference type="PROSITE" id="PS51554"/>
    </source>
</evidence>